<dbReference type="InterPro" id="IPR002182">
    <property type="entry name" value="NB-ARC"/>
</dbReference>
<dbReference type="InterPro" id="IPR041118">
    <property type="entry name" value="Rx_N"/>
</dbReference>
<evidence type="ECO:0000256" key="1">
    <source>
        <dbReference type="ARBA" id="ARBA00022737"/>
    </source>
</evidence>
<dbReference type="GO" id="GO:0043531">
    <property type="term" value="F:ADP binding"/>
    <property type="evidence" value="ECO:0007669"/>
    <property type="project" value="InterPro"/>
</dbReference>
<evidence type="ECO:0000256" key="3">
    <source>
        <dbReference type="ARBA" id="ARBA00022821"/>
    </source>
</evidence>
<dbReference type="Proteomes" id="UP000236291">
    <property type="component" value="Unassembled WGS sequence"/>
</dbReference>
<proteinExistence type="predicted"/>
<evidence type="ECO:0000313" key="8">
    <source>
        <dbReference type="Proteomes" id="UP000236291"/>
    </source>
</evidence>
<dbReference type="Gene3D" id="1.20.5.4130">
    <property type="match status" value="1"/>
</dbReference>
<dbReference type="Pfam" id="PF18052">
    <property type="entry name" value="Rx_N"/>
    <property type="match status" value="1"/>
</dbReference>
<gene>
    <name evidence="7" type="ORF">L195_g041089</name>
</gene>
<dbReference type="GO" id="GO:0005524">
    <property type="term" value="F:ATP binding"/>
    <property type="evidence" value="ECO:0007669"/>
    <property type="project" value="UniProtKB-KW"/>
</dbReference>
<dbReference type="Gene3D" id="3.40.50.300">
    <property type="entry name" value="P-loop containing nucleotide triphosphate hydrolases"/>
    <property type="match status" value="1"/>
</dbReference>
<accession>A0A2K3M2M5</accession>
<feature type="domain" description="Disease resistance N-terminal" evidence="6">
    <location>
        <begin position="35"/>
        <end position="95"/>
    </location>
</feature>
<comment type="caution">
    <text evidence="7">The sequence shown here is derived from an EMBL/GenBank/DDBJ whole genome shotgun (WGS) entry which is preliminary data.</text>
</comment>
<keyword evidence="2" id="KW-0547">Nucleotide-binding</keyword>
<dbReference type="Pfam" id="PF00931">
    <property type="entry name" value="NB-ARC"/>
    <property type="match status" value="1"/>
</dbReference>
<dbReference type="SUPFAM" id="SSF52540">
    <property type="entry name" value="P-loop containing nucleoside triphosphate hydrolases"/>
    <property type="match status" value="1"/>
</dbReference>
<dbReference type="AlphaFoldDB" id="A0A2K3M2M5"/>
<dbReference type="EMBL" id="ASHM01047792">
    <property type="protein sequence ID" value="PNX85024.1"/>
    <property type="molecule type" value="Genomic_DNA"/>
</dbReference>
<evidence type="ECO:0000256" key="2">
    <source>
        <dbReference type="ARBA" id="ARBA00022741"/>
    </source>
</evidence>
<organism evidence="7 8">
    <name type="scientific">Trifolium pratense</name>
    <name type="common">Red clover</name>
    <dbReference type="NCBI Taxonomy" id="57577"/>
    <lineage>
        <taxon>Eukaryota</taxon>
        <taxon>Viridiplantae</taxon>
        <taxon>Streptophyta</taxon>
        <taxon>Embryophyta</taxon>
        <taxon>Tracheophyta</taxon>
        <taxon>Spermatophyta</taxon>
        <taxon>Magnoliopsida</taxon>
        <taxon>eudicotyledons</taxon>
        <taxon>Gunneridae</taxon>
        <taxon>Pentapetalae</taxon>
        <taxon>rosids</taxon>
        <taxon>fabids</taxon>
        <taxon>Fabales</taxon>
        <taxon>Fabaceae</taxon>
        <taxon>Papilionoideae</taxon>
        <taxon>50 kb inversion clade</taxon>
        <taxon>NPAAA clade</taxon>
        <taxon>Hologalegina</taxon>
        <taxon>IRL clade</taxon>
        <taxon>Trifolieae</taxon>
        <taxon>Trifolium</taxon>
    </lineage>
</organism>
<keyword evidence="1" id="KW-0677">Repeat</keyword>
<keyword evidence="3" id="KW-0611">Plant defense</keyword>
<dbReference type="ExpressionAtlas" id="A0A2K3M2M5">
    <property type="expression patterns" value="baseline"/>
</dbReference>
<dbReference type="FunFam" id="3.40.50.300:FF:001091">
    <property type="entry name" value="Probable disease resistance protein At1g61300"/>
    <property type="match status" value="1"/>
</dbReference>
<evidence type="ECO:0000259" key="6">
    <source>
        <dbReference type="Pfam" id="PF18052"/>
    </source>
</evidence>
<sequence length="335" mass="38872">MAAVFVVNGAFLSSVLQEFHGRLTALRDFRNYFEEEAVKKFEITLSSINDVLDDAETKQYKDPKVKNWLDDLRHEVYELEKLLDLIDTNALQRKGTIRYFVSGIRKGSEYWIMIKELLRRLEFLAEQKYMLGLQKEATRDNLSTTTSLVDESSIYGREHEKEEIIHFLLSDTDCDNQISIINIVGLGGMGKTALAQLAYNDHRIMEHFEIKAWVYVSQSNDLLSLTQSILRSFQSFQSSVAYSEDLDILQRQLQQRLTGKRYLLVLDDVWSKDGNMWEHLLLPFNRGTSGSKIIVTTRDRGVASVMGSRWQENSRKVWGVTFSSENIREYLEKKK</sequence>
<evidence type="ECO:0000256" key="4">
    <source>
        <dbReference type="ARBA" id="ARBA00022840"/>
    </source>
</evidence>
<evidence type="ECO:0000259" key="5">
    <source>
        <dbReference type="Pfam" id="PF00931"/>
    </source>
</evidence>
<feature type="domain" description="NB-ARC" evidence="5">
    <location>
        <begin position="158"/>
        <end position="311"/>
    </location>
</feature>
<keyword evidence="4" id="KW-0067">ATP-binding</keyword>
<reference evidence="7 8" key="1">
    <citation type="journal article" date="2014" name="Am. J. Bot.">
        <title>Genome assembly and annotation for red clover (Trifolium pratense; Fabaceae).</title>
        <authorList>
            <person name="Istvanek J."/>
            <person name="Jaros M."/>
            <person name="Krenek A."/>
            <person name="Repkova J."/>
        </authorList>
    </citation>
    <scope>NUCLEOTIDE SEQUENCE [LARGE SCALE GENOMIC DNA]</scope>
    <source>
        <strain evidence="8">cv. Tatra</strain>
        <tissue evidence="7">Young leaves</tissue>
    </source>
</reference>
<evidence type="ECO:0000313" key="7">
    <source>
        <dbReference type="EMBL" id="PNX85024.1"/>
    </source>
</evidence>
<dbReference type="PANTHER" id="PTHR36766:SF51">
    <property type="entry name" value="DISEASE RESISTANCE RPP13-LIKE PROTEIN 1"/>
    <property type="match status" value="1"/>
</dbReference>
<dbReference type="STRING" id="57577.A0A2K3M2M5"/>
<protein>
    <submittedName>
        <fullName evidence="7">CC-NBS-LRR resistance protein</fullName>
    </submittedName>
</protein>
<dbReference type="InterPro" id="IPR027417">
    <property type="entry name" value="P-loop_NTPase"/>
</dbReference>
<name>A0A2K3M2M5_TRIPR</name>
<reference evidence="7 8" key="2">
    <citation type="journal article" date="2017" name="Front. Plant Sci.">
        <title>Gene Classification and Mining of Molecular Markers Useful in Red Clover (Trifolium pratense) Breeding.</title>
        <authorList>
            <person name="Istvanek J."/>
            <person name="Dluhosova J."/>
            <person name="Dluhos P."/>
            <person name="Patkova L."/>
            <person name="Nedelnik J."/>
            <person name="Repkova J."/>
        </authorList>
    </citation>
    <scope>NUCLEOTIDE SEQUENCE [LARGE SCALE GENOMIC DNA]</scope>
    <source>
        <strain evidence="8">cv. Tatra</strain>
        <tissue evidence="7">Young leaves</tissue>
    </source>
</reference>
<dbReference type="PANTHER" id="PTHR36766">
    <property type="entry name" value="PLANT BROAD-SPECTRUM MILDEW RESISTANCE PROTEIN RPW8"/>
    <property type="match status" value="1"/>
</dbReference>
<dbReference type="PRINTS" id="PR00364">
    <property type="entry name" value="DISEASERSIST"/>
</dbReference>
<dbReference type="GO" id="GO:0006952">
    <property type="term" value="P:defense response"/>
    <property type="evidence" value="ECO:0007669"/>
    <property type="project" value="UniProtKB-KW"/>
</dbReference>